<dbReference type="Proteomes" id="UP000254331">
    <property type="component" value="Unassembled WGS sequence"/>
</dbReference>
<comment type="catalytic activity">
    <reaction evidence="4">
        <text>2-C-methyl-D-erythritol 4-phosphate + CTP + H(+) = 4-CDP-2-C-methyl-D-erythritol + diphosphate</text>
        <dbReference type="Rhea" id="RHEA:13429"/>
        <dbReference type="ChEBI" id="CHEBI:15378"/>
        <dbReference type="ChEBI" id="CHEBI:33019"/>
        <dbReference type="ChEBI" id="CHEBI:37563"/>
        <dbReference type="ChEBI" id="CHEBI:57823"/>
        <dbReference type="ChEBI" id="CHEBI:58262"/>
        <dbReference type="EC" id="2.7.7.60"/>
    </reaction>
</comment>
<dbReference type="Pfam" id="PF00106">
    <property type="entry name" value="adh_short"/>
    <property type="match status" value="1"/>
</dbReference>
<accession>A0A379F8H2</accession>
<proteinExistence type="inferred from homology"/>
<feature type="site" description="Positions MEP for the nucleophilic attack" evidence="4">
    <location>
        <position position="154"/>
    </location>
</feature>
<dbReference type="RefSeq" id="WP_115370561.1">
    <property type="nucleotide sequence ID" value="NZ_UGTW01000001.1"/>
</dbReference>
<feature type="site" description="Transition state stabilizer" evidence="4">
    <location>
        <position position="23"/>
    </location>
</feature>
<dbReference type="FunFam" id="3.90.550.10:FF:000003">
    <property type="entry name" value="2-C-methyl-D-erythritol 4-phosphate cytidylyltransferase"/>
    <property type="match status" value="1"/>
</dbReference>
<keyword evidence="3 4" id="KW-0414">Isoprene biosynthesis</keyword>
<dbReference type="AlphaFoldDB" id="A0A379F8H2"/>
<dbReference type="InterPro" id="IPR050088">
    <property type="entry name" value="IspD/TarI_cytidylyltransf_bact"/>
</dbReference>
<dbReference type="SUPFAM" id="SSF51735">
    <property type="entry name" value="NAD(P)-binding Rossmann-fold domains"/>
    <property type="match status" value="1"/>
</dbReference>
<dbReference type="InterPro" id="IPR002347">
    <property type="entry name" value="SDR_fam"/>
</dbReference>
<dbReference type="PRINTS" id="PR00080">
    <property type="entry name" value="SDRFAMILY"/>
</dbReference>
<evidence type="ECO:0000313" key="6">
    <source>
        <dbReference type="EMBL" id="SUC15927.1"/>
    </source>
</evidence>
<comment type="similarity">
    <text evidence="5">Belongs to the short-chain dehydrogenases/reductases (SDR) family.</text>
</comment>
<sequence length="456" mass="51026">MPRNIAVILASGTGSRFESKIPKQFVKLAGKPVIQYTIEAFENCSAIDEIYVVTKEDYIDLVYEITNKNELKKISKVISGGKERYDSTWAAINATPEENCNLIIHDAVRPFISEKIINDCIAALVKYNAVDVVVDAVDTIVEVDGNFISNIPDRRKLKRGQTPQAFKRDTLKEAYNRFFLDPQKAASDDCGIVLKYLTEEKIYTVNGAESNFKLTHQQDLYLADNIIKDGLYTRLDADSNSIKEKIDNKVIVVIGGSSGIGEDIVTLCKTLNGKVYSCSRSQNSVDVTDKNSIETFFHEVFLKENKIDFIINTTGLLIKKPLLSMSDSEITDSYMINYTGVINVALTSYRYLKESQGMLINFTSSSFTRGRPNYSIYSSTKAAIVNFTQAIAEEWLPLGIKVNCINPERTDTPMRRSNFGIEPPNSLLSSEIVAKFTLSAMSFEHTGQVFSIKNDL</sequence>
<dbReference type="PANTHER" id="PTHR32125">
    <property type="entry name" value="2-C-METHYL-D-ERYTHRITOL 4-PHOSPHATE CYTIDYLYLTRANSFERASE, CHLOROPLASTIC"/>
    <property type="match status" value="1"/>
</dbReference>
<comment type="function">
    <text evidence="4">Catalyzes the formation of 4-diphosphocytidyl-2-C-methyl-D-erythritol from CTP and 2-C-methyl-D-erythritol 4-phosphate (MEP).</text>
</comment>
<dbReference type="CDD" id="cd02516">
    <property type="entry name" value="CDP-ME_synthetase"/>
    <property type="match status" value="1"/>
</dbReference>
<dbReference type="GO" id="GO:0019288">
    <property type="term" value="P:isopentenyl diphosphate biosynthetic process, methylerythritol 4-phosphate pathway"/>
    <property type="evidence" value="ECO:0007669"/>
    <property type="project" value="UniProtKB-UniRule"/>
</dbReference>
<evidence type="ECO:0000256" key="1">
    <source>
        <dbReference type="ARBA" id="ARBA00022679"/>
    </source>
</evidence>
<evidence type="ECO:0000256" key="5">
    <source>
        <dbReference type="RuleBase" id="RU000363"/>
    </source>
</evidence>
<evidence type="ECO:0000256" key="2">
    <source>
        <dbReference type="ARBA" id="ARBA00022695"/>
    </source>
</evidence>
<comment type="similarity">
    <text evidence="4">Belongs to the IspD/TarI cytidylyltransferase family. IspD subfamily.</text>
</comment>
<dbReference type="NCBIfam" id="TIGR00453">
    <property type="entry name" value="ispD"/>
    <property type="match status" value="1"/>
</dbReference>
<dbReference type="HAMAP" id="MF_00108">
    <property type="entry name" value="IspD"/>
    <property type="match status" value="1"/>
</dbReference>
<dbReference type="InterPro" id="IPR001228">
    <property type="entry name" value="IspD"/>
</dbReference>
<dbReference type="EMBL" id="UGTW01000001">
    <property type="protein sequence ID" value="SUC15927.1"/>
    <property type="molecule type" value="Genomic_DNA"/>
</dbReference>
<gene>
    <name evidence="6" type="primary">ispD2</name>
    <name evidence="4" type="synonym">ispD</name>
    <name evidence="6" type="ORF">NCTC10376_01809</name>
</gene>
<dbReference type="PIRSF" id="PIRSF036586">
    <property type="entry name" value="CDP-ribitol_syn"/>
    <property type="match status" value="1"/>
</dbReference>
<dbReference type="CDD" id="cd05233">
    <property type="entry name" value="SDR_c"/>
    <property type="match status" value="1"/>
</dbReference>
<dbReference type="PROSITE" id="PS00061">
    <property type="entry name" value="ADH_SHORT"/>
    <property type="match status" value="1"/>
</dbReference>
<comment type="subunit">
    <text evidence="4">Homodimer.</text>
</comment>
<comment type="pathway">
    <text evidence="4">Isoprenoid biosynthesis; isopentenyl diphosphate biosynthesis via DXP pathway; isopentenyl diphosphate from 1-deoxy-D-xylulose 5-phosphate: step 2/6.</text>
</comment>
<reference evidence="6 7" key="1">
    <citation type="submission" date="2018-06" db="EMBL/GenBank/DDBJ databases">
        <authorList>
            <consortium name="Pathogen Informatics"/>
            <person name="Doyle S."/>
        </authorList>
    </citation>
    <scope>NUCLEOTIDE SEQUENCE [LARGE SCALE GENOMIC DNA]</scope>
    <source>
        <strain evidence="6 7">NCTC10376</strain>
    </source>
</reference>
<dbReference type="Gene3D" id="3.90.550.10">
    <property type="entry name" value="Spore Coat Polysaccharide Biosynthesis Protein SpsA, Chain A"/>
    <property type="match status" value="1"/>
</dbReference>
<dbReference type="EC" id="2.7.7.60" evidence="4"/>
<dbReference type="InterPro" id="IPR029044">
    <property type="entry name" value="Nucleotide-diphossugar_trans"/>
</dbReference>
<dbReference type="InterPro" id="IPR036291">
    <property type="entry name" value="NAD(P)-bd_dom_sf"/>
</dbReference>
<dbReference type="InterPro" id="IPR020904">
    <property type="entry name" value="Sc_DH/Rdtase_CS"/>
</dbReference>
<keyword evidence="2 4" id="KW-0548">Nucleotidyltransferase</keyword>
<dbReference type="NCBIfam" id="NF001183">
    <property type="entry name" value="PRK00155.1-3"/>
    <property type="match status" value="1"/>
</dbReference>
<dbReference type="InterPro" id="IPR034683">
    <property type="entry name" value="IspD/TarI"/>
</dbReference>
<feature type="site" description="Positions MEP for the nucleophilic attack" evidence="4">
    <location>
        <position position="213"/>
    </location>
</feature>
<evidence type="ECO:0000313" key="7">
    <source>
        <dbReference type="Proteomes" id="UP000254331"/>
    </source>
</evidence>
<dbReference type="InterPro" id="IPR012115">
    <property type="entry name" value="CDP-ribitol_syn"/>
</dbReference>
<protein>
    <recommendedName>
        <fullName evidence="4">2-C-methyl-D-erythritol 4-phosphate cytidylyltransferase</fullName>
        <ecNumber evidence="4">2.7.7.60</ecNumber>
    </recommendedName>
    <alternativeName>
        <fullName evidence="4">4-diphosphocytidyl-2C-methyl-D-erythritol synthase</fullName>
    </alternativeName>
    <alternativeName>
        <fullName evidence="4">MEP cytidylyltransferase</fullName>
        <shortName evidence="4">MCT</shortName>
    </alternativeName>
</protein>
<dbReference type="SUPFAM" id="SSF53448">
    <property type="entry name" value="Nucleotide-diphospho-sugar transferases"/>
    <property type="match status" value="1"/>
</dbReference>
<dbReference type="PANTHER" id="PTHR32125:SF4">
    <property type="entry name" value="2-C-METHYL-D-ERYTHRITOL 4-PHOSPHATE CYTIDYLYLTRANSFERASE, CHLOROPLASTIC"/>
    <property type="match status" value="1"/>
</dbReference>
<evidence type="ECO:0000256" key="4">
    <source>
        <dbReference type="HAMAP-Rule" id="MF_00108"/>
    </source>
</evidence>
<evidence type="ECO:0000256" key="3">
    <source>
        <dbReference type="ARBA" id="ARBA00023229"/>
    </source>
</evidence>
<dbReference type="Gene3D" id="3.40.50.720">
    <property type="entry name" value="NAD(P)-binding Rossmann-like Domain"/>
    <property type="match status" value="1"/>
</dbReference>
<keyword evidence="1 4" id="KW-0808">Transferase</keyword>
<feature type="site" description="Transition state stabilizer" evidence="4">
    <location>
        <position position="16"/>
    </location>
</feature>
<organism evidence="6 7">
    <name type="scientific">Proteus vulgaris</name>
    <dbReference type="NCBI Taxonomy" id="585"/>
    <lineage>
        <taxon>Bacteria</taxon>
        <taxon>Pseudomonadati</taxon>
        <taxon>Pseudomonadota</taxon>
        <taxon>Gammaproteobacteria</taxon>
        <taxon>Enterobacterales</taxon>
        <taxon>Morganellaceae</taxon>
        <taxon>Proteus</taxon>
    </lineage>
</organism>
<dbReference type="UniPathway" id="UPA00056">
    <property type="reaction ID" value="UER00093"/>
</dbReference>
<name>A0A379F8H2_PROVU</name>
<dbReference type="PRINTS" id="PR00081">
    <property type="entry name" value="GDHRDH"/>
</dbReference>
<dbReference type="Pfam" id="PF01128">
    <property type="entry name" value="IspD"/>
    <property type="match status" value="1"/>
</dbReference>
<dbReference type="GO" id="GO:0050518">
    <property type="term" value="F:2-C-methyl-D-erythritol 4-phosphate cytidylyltransferase activity"/>
    <property type="evidence" value="ECO:0007669"/>
    <property type="project" value="UniProtKB-UniRule"/>
</dbReference>